<dbReference type="PANTHER" id="PTHR24147">
    <property type="entry name" value="ANKYRIN REPEAT DOMAIN 36-RELATED"/>
    <property type="match status" value="1"/>
</dbReference>
<protein>
    <submittedName>
        <fullName evidence="2">ANKR7 protein</fullName>
    </submittedName>
</protein>
<dbReference type="Proteomes" id="UP000571567">
    <property type="component" value="Unassembled WGS sequence"/>
</dbReference>
<evidence type="ECO:0000313" key="3">
    <source>
        <dbReference type="Proteomes" id="UP000571567"/>
    </source>
</evidence>
<dbReference type="OrthoDB" id="9995210at2759"/>
<dbReference type="InterPro" id="IPR050657">
    <property type="entry name" value="Ankyrin_repeat_domain"/>
</dbReference>
<dbReference type="SMART" id="SM00248">
    <property type="entry name" value="ANK"/>
    <property type="match status" value="3"/>
</dbReference>
<dbReference type="InterPro" id="IPR036770">
    <property type="entry name" value="Ankyrin_rpt-contain_sf"/>
</dbReference>
<feature type="non-terminal residue" evidence="2">
    <location>
        <position position="128"/>
    </location>
</feature>
<reference evidence="2 3" key="1">
    <citation type="submission" date="2019-09" db="EMBL/GenBank/DDBJ databases">
        <title>Bird 10,000 Genomes (B10K) Project - Family phase.</title>
        <authorList>
            <person name="Zhang G."/>
        </authorList>
    </citation>
    <scope>NUCLEOTIDE SEQUENCE [LARGE SCALE GENOMIC DNA]</scope>
    <source>
        <strain evidence="2">B10K-DU-002-13</strain>
        <tissue evidence="2">Muscle</tissue>
    </source>
</reference>
<comment type="caution">
    <text evidence="2">The sequence shown here is derived from an EMBL/GenBank/DDBJ whole genome shotgun (WGS) entry which is preliminary data.</text>
</comment>
<keyword evidence="1" id="KW-0040">ANK repeat</keyword>
<sequence>SRAPLHLACANGHEGVIRFLEGKKCQLNPCDNFGKSPLMKAVVHQHKDCVALLLDCGANPDLRGAGGNIAHHSAAVIPTKSPAELSLEHNAHVDAQNELGYTPLTVVVTEPCEEMVEFLLQKGADVHA</sequence>
<dbReference type="PANTHER" id="PTHR24147:SF53">
    <property type="entry name" value="ANKYRIN REPEAT DOMAIN 26"/>
    <property type="match status" value="1"/>
</dbReference>
<feature type="repeat" description="ANK" evidence="1">
    <location>
        <begin position="1"/>
        <end position="32"/>
    </location>
</feature>
<dbReference type="InterPro" id="IPR002110">
    <property type="entry name" value="Ankyrin_rpt"/>
</dbReference>
<proteinExistence type="predicted"/>
<dbReference type="PRINTS" id="PR01415">
    <property type="entry name" value="ANKYRIN"/>
</dbReference>
<dbReference type="SUPFAM" id="SSF48403">
    <property type="entry name" value="Ankyrin repeat"/>
    <property type="match status" value="1"/>
</dbReference>
<name>A0A7L1KPU3_HIMHI</name>
<feature type="repeat" description="ANK" evidence="1">
    <location>
        <begin position="33"/>
        <end position="65"/>
    </location>
</feature>
<keyword evidence="3" id="KW-1185">Reference proteome</keyword>
<dbReference type="Gene3D" id="1.25.40.20">
    <property type="entry name" value="Ankyrin repeat-containing domain"/>
    <property type="match status" value="1"/>
</dbReference>
<gene>
    <name evidence="2" type="primary">Ankrd7_0</name>
    <name evidence="2" type="ORF">HIMHIM_R09025</name>
</gene>
<dbReference type="PROSITE" id="PS50088">
    <property type="entry name" value="ANK_REPEAT"/>
    <property type="match status" value="3"/>
</dbReference>
<evidence type="ECO:0000256" key="1">
    <source>
        <dbReference type="PROSITE-ProRule" id="PRU00023"/>
    </source>
</evidence>
<dbReference type="AlphaFoldDB" id="A0A7L1KPU3"/>
<dbReference type="Pfam" id="PF00023">
    <property type="entry name" value="Ank"/>
    <property type="match status" value="1"/>
</dbReference>
<feature type="non-terminal residue" evidence="2">
    <location>
        <position position="1"/>
    </location>
</feature>
<evidence type="ECO:0000313" key="2">
    <source>
        <dbReference type="EMBL" id="NXN65078.1"/>
    </source>
</evidence>
<dbReference type="Pfam" id="PF12796">
    <property type="entry name" value="Ank_2"/>
    <property type="match status" value="1"/>
</dbReference>
<organism evidence="2 3">
    <name type="scientific">Himantopus himantopus</name>
    <name type="common">Black-winged stilt</name>
    <name type="synonym">Charadrius himantopus</name>
    <dbReference type="NCBI Taxonomy" id="225398"/>
    <lineage>
        <taxon>Eukaryota</taxon>
        <taxon>Metazoa</taxon>
        <taxon>Chordata</taxon>
        <taxon>Craniata</taxon>
        <taxon>Vertebrata</taxon>
        <taxon>Euteleostomi</taxon>
        <taxon>Archelosauria</taxon>
        <taxon>Archosauria</taxon>
        <taxon>Dinosauria</taxon>
        <taxon>Saurischia</taxon>
        <taxon>Theropoda</taxon>
        <taxon>Coelurosauria</taxon>
        <taxon>Aves</taxon>
        <taxon>Neognathae</taxon>
        <taxon>Neoaves</taxon>
        <taxon>Charadriiformes</taxon>
        <taxon>Recurvirostridae</taxon>
        <taxon>Himantopus</taxon>
    </lineage>
</organism>
<feature type="repeat" description="ANK" evidence="1">
    <location>
        <begin position="99"/>
        <end position="128"/>
    </location>
</feature>
<accession>A0A7L1KPU3</accession>
<dbReference type="EMBL" id="VXBK01002191">
    <property type="protein sequence ID" value="NXN65078.1"/>
    <property type="molecule type" value="Genomic_DNA"/>
</dbReference>
<dbReference type="PROSITE" id="PS50297">
    <property type="entry name" value="ANK_REP_REGION"/>
    <property type="match status" value="2"/>
</dbReference>